<dbReference type="OrthoDB" id="10007727at2"/>
<evidence type="ECO:0000313" key="2">
    <source>
        <dbReference type="EMBL" id="GAL59102.1"/>
    </source>
</evidence>
<gene>
    <name evidence="2" type="ORF">EV102420_14_01610</name>
</gene>
<feature type="region of interest" description="Disordered" evidence="1">
    <location>
        <begin position="1"/>
        <end position="24"/>
    </location>
</feature>
<dbReference type="RefSeq" id="WP_042392616.1">
    <property type="nucleotide sequence ID" value="NZ_BBMZ01000014.1"/>
</dbReference>
<dbReference type="EMBL" id="BBMZ01000014">
    <property type="protein sequence ID" value="GAL59102.1"/>
    <property type="molecule type" value="Genomic_DNA"/>
</dbReference>
<dbReference type="STRING" id="1115515.EV102420_14_01610"/>
<protein>
    <submittedName>
        <fullName evidence="2">Uncharacterized protein</fullName>
    </submittedName>
</protein>
<dbReference type="AlphaFoldDB" id="A0A090VV97"/>
<evidence type="ECO:0000256" key="1">
    <source>
        <dbReference type="SAM" id="MobiDB-lite"/>
    </source>
</evidence>
<evidence type="ECO:0000313" key="3">
    <source>
        <dbReference type="Proteomes" id="UP000029462"/>
    </source>
</evidence>
<feature type="compositionally biased region" description="Polar residues" evidence="1">
    <location>
        <begin position="1"/>
        <end position="15"/>
    </location>
</feature>
<name>A0A090VV97_PSEVU</name>
<sequence>MVASGSGQARNSNRQARCGQHATDSDRLTARISSFLITTPEFTDVANDTVGGFAASFHQQVMAYKEAKPQTFVRIIVPAAARVM</sequence>
<reference evidence="2 3" key="1">
    <citation type="submission" date="2014-09" db="EMBL/GenBank/DDBJ databases">
        <title>Whole genome shotgun sequence of Escherichia vulneris NBRC 102420.</title>
        <authorList>
            <person name="Yoshida Y."/>
            <person name="Hosoyama A."/>
            <person name="Tsuchikane K."/>
            <person name="Ohji S."/>
            <person name="Ichikawa N."/>
            <person name="Kimura A."/>
            <person name="Yamazoe A."/>
            <person name="Ezaki T."/>
            <person name="Fujita N."/>
        </authorList>
    </citation>
    <scope>NUCLEOTIDE SEQUENCE [LARGE SCALE GENOMIC DNA]</scope>
    <source>
        <strain evidence="2 3">NBRC 102420</strain>
    </source>
</reference>
<accession>A0A090VV97</accession>
<comment type="caution">
    <text evidence="2">The sequence shown here is derived from an EMBL/GenBank/DDBJ whole genome shotgun (WGS) entry which is preliminary data.</text>
</comment>
<keyword evidence="3" id="KW-1185">Reference proteome</keyword>
<organism evidence="2 3">
    <name type="scientific">Pseudescherichia vulneris NBRC 102420</name>
    <dbReference type="NCBI Taxonomy" id="1115515"/>
    <lineage>
        <taxon>Bacteria</taxon>
        <taxon>Pseudomonadati</taxon>
        <taxon>Pseudomonadota</taxon>
        <taxon>Gammaproteobacteria</taxon>
        <taxon>Enterobacterales</taxon>
        <taxon>Enterobacteriaceae</taxon>
        <taxon>Pseudescherichia</taxon>
    </lineage>
</organism>
<proteinExistence type="predicted"/>
<dbReference type="Proteomes" id="UP000029462">
    <property type="component" value="Unassembled WGS sequence"/>
</dbReference>